<evidence type="ECO:0000259" key="3">
    <source>
        <dbReference type="Pfam" id="PF07859"/>
    </source>
</evidence>
<name>A0AAF0JL77_9BASI</name>
<dbReference type="InterPro" id="IPR029058">
    <property type="entry name" value="AB_hydrolase_fold"/>
</dbReference>
<dbReference type="Proteomes" id="UP001214628">
    <property type="component" value="Chromosome 3"/>
</dbReference>
<reference evidence="4" key="1">
    <citation type="submission" date="2023-02" db="EMBL/GenBank/DDBJ databases">
        <title>Mating type loci evolution in Malassezia.</title>
        <authorList>
            <person name="Coelho M.A."/>
        </authorList>
    </citation>
    <scope>NUCLEOTIDE SEQUENCE</scope>
    <source>
        <strain evidence="4">CBS 14136</strain>
    </source>
</reference>
<comment type="catalytic activity">
    <reaction evidence="2">
        <text>a monoacylglycerol + H2O = glycerol + a fatty acid + H(+)</text>
        <dbReference type="Rhea" id="RHEA:15245"/>
        <dbReference type="ChEBI" id="CHEBI:15377"/>
        <dbReference type="ChEBI" id="CHEBI:15378"/>
        <dbReference type="ChEBI" id="CHEBI:17408"/>
        <dbReference type="ChEBI" id="CHEBI:17754"/>
        <dbReference type="ChEBI" id="CHEBI:28868"/>
    </reaction>
</comment>
<evidence type="ECO:0000313" key="5">
    <source>
        <dbReference type="Proteomes" id="UP001214628"/>
    </source>
</evidence>
<dbReference type="EMBL" id="CP118377">
    <property type="protein sequence ID" value="WFD43936.1"/>
    <property type="molecule type" value="Genomic_DNA"/>
</dbReference>
<evidence type="ECO:0000256" key="2">
    <source>
        <dbReference type="ARBA" id="ARBA00048461"/>
    </source>
</evidence>
<comment type="catalytic activity">
    <reaction evidence="1">
        <text>a diacylglycerol + H2O = a monoacylglycerol + a fatty acid + H(+)</text>
        <dbReference type="Rhea" id="RHEA:32731"/>
        <dbReference type="ChEBI" id="CHEBI:15377"/>
        <dbReference type="ChEBI" id="CHEBI:15378"/>
        <dbReference type="ChEBI" id="CHEBI:17408"/>
        <dbReference type="ChEBI" id="CHEBI:18035"/>
        <dbReference type="ChEBI" id="CHEBI:28868"/>
    </reaction>
</comment>
<dbReference type="InterPro" id="IPR050466">
    <property type="entry name" value="Carboxylest/Gibb_receptor"/>
</dbReference>
<dbReference type="Gene3D" id="3.40.50.1820">
    <property type="entry name" value="alpha/beta hydrolase"/>
    <property type="match status" value="1"/>
</dbReference>
<dbReference type="PANTHER" id="PTHR23024:SF242">
    <property type="entry name" value="ALPHA_BETA HYDROLASE FOLD-3 DOMAIN-CONTAINING PROTEIN-RELATED"/>
    <property type="match status" value="1"/>
</dbReference>
<evidence type="ECO:0000256" key="1">
    <source>
        <dbReference type="ARBA" id="ARBA00047591"/>
    </source>
</evidence>
<dbReference type="AlphaFoldDB" id="A0AAF0JL77"/>
<proteinExistence type="predicted"/>
<organism evidence="4 5">
    <name type="scientific">Malassezia psittaci</name>
    <dbReference type="NCBI Taxonomy" id="1821823"/>
    <lineage>
        <taxon>Eukaryota</taxon>
        <taxon>Fungi</taxon>
        <taxon>Dikarya</taxon>
        <taxon>Basidiomycota</taxon>
        <taxon>Ustilaginomycotina</taxon>
        <taxon>Malasseziomycetes</taxon>
        <taxon>Malasseziales</taxon>
        <taxon>Malasseziaceae</taxon>
        <taxon>Malassezia</taxon>
    </lineage>
</organism>
<evidence type="ECO:0000313" key="4">
    <source>
        <dbReference type="EMBL" id="WFD43936.1"/>
    </source>
</evidence>
<keyword evidence="5" id="KW-1185">Reference proteome</keyword>
<dbReference type="Pfam" id="PF07859">
    <property type="entry name" value="Abhydrolase_3"/>
    <property type="match status" value="1"/>
</dbReference>
<dbReference type="SUPFAM" id="SSF53474">
    <property type="entry name" value="alpha/beta-Hydrolases"/>
    <property type="match status" value="1"/>
</dbReference>
<feature type="domain" description="Alpha/beta hydrolase fold-3" evidence="3">
    <location>
        <begin position="57"/>
        <end position="264"/>
    </location>
</feature>
<dbReference type="PANTHER" id="PTHR23024">
    <property type="entry name" value="ARYLACETAMIDE DEACETYLASE"/>
    <property type="match status" value="1"/>
</dbReference>
<dbReference type="GO" id="GO:0016787">
    <property type="term" value="F:hydrolase activity"/>
    <property type="evidence" value="ECO:0007669"/>
    <property type="project" value="InterPro"/>
</dbReference>
<protein>
    <recommendedName>
        <fullName evidence="3">Alpha/beta hydrolase fold-3 domain-containing protein</fullName>
    </recommendedName>
</protein>
<accession>A0AAF0JL77</accession>
<sequence length="294" mass="32375">MVLVLPASRSTRPSVSGIRVEHIKIPSRDKGRTIPAVRYSPEGAEGPLPVHVSWQASGWVLRRLGLDKHMHSVFAKRLNAVVIDAAYRKGPEHKYPSAQNDCEDAVAYVLANSSIYDTSRLTVGGSSAGGGMALVTAASFGPSKIRGVFSLYPLTHLESLSDMAKTKKQLTTKYYSGLVFSLKILALCIKAYSNGSAAEIAEPRFSAYNLDVSMLPKHILIACGEADVIYDDSRKMAEKIKREGSAEQKRNLEFMSIPEEAHEFNNFPTHAHSYEWRDKLYDAAIAMIKASWAN</sequence>
<gene>
    <name evidence="4" type="ORF">MPSI1_002601</name>
</gene>
<dbReference type="InterPro" id="IPR013094">
    <property type="entry name" value="AB_hydrolase_3"/>
</dbReference>